<reference evidence="2 3" key="1">
    <citation type="submission" date="2015-12" db="EMBL/GenBank/DDBJ databases">
        <title>Genome sequence of Thalassospira lucentensis MCCC 1A02072.</title>
        <authorList>
            <person name="Lu L."/>
            <person name="Lai Q."/>
            <person name="Shao Z."/>
            <person name="Qian P."/>
        </authorList>
    </citation>
    <scope>NUCLEOTIDE SEQUENCE [LARGE SCALE GENOMIC DNA]</scope>
    <source>
        <strain evidence="2 3">MCCC 1A02072</strain>
    </source>
</reference>
<sequence length="327" mass="36177">MKFDKFTLLAAIAGALALSACQTTRDNAFSEWQEMPIGASRFNVPSISSVPVTKLEQNDRNNGQVQNEKWELACGLGYITLQYTFDAWFKQTEEEEMNNQEKFIAQFKERKIAVSNIEAVSNKNGRSVGYLADAQLSDGTSCKAAAFGFRANRGFKGYNNDHGGIDTAVNGIYCGPMPFDMEKLTSQISLVEDRDAYAIAVQRLPTMECSAKGKKPEQASWLDRSKERPDYRTMAMTWNKKLTEGYLKTDVDIVSGGGTLKFSGAESSSCTTKLELTKFAFPEQGTWSIDCTNGDFASGKFYVDDNYNLVASGNGKTGESVDFTIWL</sequence>
<dbReference type="EMBL" id="LPVY01000024">
    <property type="protein sequence ID" value="KZB61053.1"/>
    <property type="molecule type" value="Genomic_DNA"/>
</dbReference>
<proteinExistence type="predicted"/>
<dbReference type="AlphaFoldDB" id="A0A154L0R2"/>
<feature type="signal peptide" evidence="1">
    <location>
        <begin position="1"/>
        <end position="20"/>
    </location>
</feature>
<dbReference type="RefSeq" id="WP_062953321.1">
    <property type="nucleotide sequence ID" value="NZ_LPVY01000024.1"/>
</dbReference>
<name>A0A154L0R2_9PROT</name>
<evidence type="ECO:0000313" key="2">
    <source>
        <dbReference type="EMBL" id="KZB61053.1"/>
    </source>
</evidence>
<dbReference type="PROSITE" id="PS51257">
    <property type="entry name" value="PROKAR_LIPOPROTEIN"/>
    <property type="match status" value="1"/>
</dbReference>
<gene>
    <name evidence="2" type="ORF">AUP42_07165</name>
</gene>
<feature type="chain" id="PRO_5007596716" description="Lipoprotein" evidence="1">
    <location>
        <begin position="21"/>
        <end position="327"/>
    </location>
</feature>
<dbReference type="Proteomes" id="UP000076335">
    <property type="component" value="Unassembled WGS sequence"/>
</dbReference>
<evidence type="ECO:0000313" key="3">
    <source>
        <dbReference type="Proteomes" id="UP000076335"/>
    </source>
</evidence>
<comment type="caution">
    <text evidence="2">The sequence shown here is derived from an EMBL/GenBank/DDBJ whole genome shotgun (WGS) entry which is preliminary data.</text>
</comment>
<evidence type="ECO:0008006" key="4">
    <source>
        <dbReference type="Google" id="ProtNLM"/>
    </source>
</evidence>
<protein>
    <recommendedName>
        <fullName evidence="4">Lipoprotein</fullName>
    </recommendedName>
</protein>
<keyword evidence="1" id="KW-0732">Signal</keyword>
<evidence type="ECO:0000256" key="1">
    <source>
        <dbReference type="SAM" id="SignalP"/>
    </source>
</evidence>
<dbReference type="OrthoDB" id="7341024at2"/>
<accession>A0A154L0R2</accession>
<organism evidence="2 3">
    <name type="scientific">Thalassospira lucentensis</name>
    <dbReference type="NCBI Taxonomy" id="168935"/>
    <lineage>
        <taxon>Bacteria</taxon>
        <taxon>Pseudomonadati</taxon>
        <taxon>Pseudomonadota</taxon>
        <taxon>Alphaproteobacteria</taxon>
        <taxon>Rhodospirillales</taxon>
        <taxon>Thalassospiraceae</taxon>
        <taxon>Thalassospira</taxon>
    </lineage>
</organism>